<evidence type="ECO:0000313" key="1">
    <source>
        <dbReference type="EMBL" id="KKK64707.1"/>
    </source>
</evidence>
<feature type="non-terminal residue" evidence="1">
    <location>
        <position position="1"/>
    </location>
</feature>
<sequence length="92" mass="10579">EKEIWRDISPEDIEEDLKLLEEATISAENKKEVKEKLENKIVLGTHTLRERIKELTCLYGFSQLAGKVGISMQDLLKELLQQKMHIVVCGVD</sequence>
<accession>A0A0F8X6E1</accession>
<name>A0A0F8X6E1_9ZZZZ</name>
<protein>
    <submittedName>
        <fullName evidence="1">Uncharacterized protein</fullName>
    </submittedName>
</protein>
<organism evidence="1">
    <name type="scientific">marine sediment metagenome</name>
    <dbReference type="NCBI Taxonomy" id="412755"/>
    <lineage>
        <taxon>unclassified sequences</taxon>
        <taxon>metagenomes</taxon>
        <taxon>ecological metagenomes</taxon>
    </lineage>
</organism>
<dbReference type="AlphaFoldDB" id="A0A0F8X6E1"/>
<dbReference type="EMBL" id="LAZR01060902">
    <property type="protein sequence ID" value="KKK64707.1"/>
    <property type="molecule type" value="Genomic_DNA"/>
</dbReference>
<gene>
    <name evidence="1" type="ORF">LCGC14_2981480</name>
</gene>
<proteinExistence type="predicted"/>
<comment type="caution">
    <text evidence="1">The sequence shown here is derived from an EMBL/GenBank/DDBJ whole genome shotgun (WGS) entry which is preliminary data.</text>
</comment>
<reference evidence="1" key="1">
    <citation type="journal article" date="2015" name="Nature">
        <title>Complex archaea that bridge the gap between prokaryotes and eukaryotes.</title>
        <authorList>
            <person name="Spang A."/>
            <person name="Saw J.H."/>
            <person name="Jorgensen S.L."/>
            <person name="Zaremba-Niedzwiedzka K."/>
            <person name="Martijn J."/>
            <person name="Lind A.E."/>
            <person name="van Eijk R."/>
            <person name="Schleper C."/>
            <person name="Guy L."/>
            <person name="Ettema T.J."/>
        </authorList>
    </citation>
    <scope>NUCLEOTIDE SEQUENCE</scope>
</reference>